<evidence type="ECO:0000256" key="1">
    <source>
        <dbReference type="SAM" id="MobiDB-lite"/>
    </source>
</evidence>
<protein>
    <submittedName>
        <fullName evidence="2">Uncharacterized protein</fullName>
    </submittedName>
</protein>
<reference evidence="2 3" key="1">
    <citation type="journal article" date="2019" name="Int. J. Syst. Evol. Microbiol.">
        <title>The Global Catalogue of Microorganisms (GCM) 10K type strain sequencing project: providing services to taxonomists for standard genome sequencing and annotation.</title>
        <authorList>
            <consortium name="The Broad Institute Genomics Platform"/>
            <consortium name="The Broad Institute Genome Sequencing Center for Infectious Disease"/>
            <person name="Wu L."/>
            <person name="Ma J."/>
        </authorList>
    </citation>
    <scope>NUCLEOTIDE SEQUENCE [LARGE SCALE GENOMIC DNA]</scope>
    <source>
        <strain evidence="2 3">JCM 15749</strain>
    </source>
</reference>
<organism evidence="2 3">
    <name type="scientific">Aeromicrobium halocynthiae</name>
    <dbReference type="NCBI Taxonomy" id="560557"/>
    <lineage>
        <taxon>Bacteria</taxon>
        <taxon>Bacillati</taxon>
        <taxon>Actinomycetota</taxon>
        <taxon>Actinomycetes</taxon>
        <taxon>Propionibacteriales</taxon>
        <taxon>Nocardioidaceae</taxon>
        <taxon>Aeromicrobium</taxon>
    </lineage>
</organism>
<comment type="caution">
    <text evidence="2">The sequence shown here is derived from an EMBL/GenBank/DDBJ whole genome shotgun (WGS) entry which is preliminary data.</text>
</comment>
<gene>
    <name evidence="2" type="ORF">GCM10009821_22780</name>
</gene>
<keyword evidence="3" id="KW-1185">Reference proteome</keyword>
<sequence length="101" mass="10770">MVAPSPAGHHPATCGSPRHSRDRLASPDVRATTRALIDHCVEHLDLSGQVPVDDVTAELMALHREVAAMRRATAVPMPVRAAAQLAGAARRGVRRGVSRVR</sequence>
<dbReference type="Proteomes" id="UP001501480">
    <property type="component" value="Unassembled WGS sequence"/>
</dbReference>
<proteinExistence type="predicted"/>
<name>A0ABN2W234_9ACTN</name>
<accession>A0ABN2W234</accession>
<feature type="region of interest" description="Disordered" evidence="1">
    <location>
        <begin position="1"/>
        <end position="27"/>
    </location>
</feature>
<dbReference type="EMBL" id="BAAAPY010000008">
    <property type="protein sequence ID" value="GAA2081564.1"/>
    <property type="molecule type" value="Genomic_DNA"/>
</dbReference>
<evidence type="ECO:0000313" key="2">
    <source>
        <dbReference type="EMBL" id="GAA2081564.1"/>
    </source>
</evidence>
<evidence type="ECO:0000313" key="3">
    <source>
        <dbReference type="Proteomes" id="UP001501480"/>
    </source>
</evidence>